<sequence length="169" mass="19358">MKYVISLFIFVFLTVLGSCNFKDKVPNATIEIIDQFSGIEEVINGKDNEVTVLNFWSTACPPCIKELPHFNQLATEYKDKKVKILLISLEDPKRLNSHIYPFVQKHGILPEVVVLNDQNYTAWTDKIDTSWYGALPATLIVKGPHRKFKFGSYTTYEELQTDLDEIIGQ</sequence>
<dbReference type="InterPro" id="IPR036249">
    <property type="entry name" value="Thioredoxin-like_sf"/>
</dbReference>
<dbReference type="InterPro" id="IPR050553">
    <property type="entry name" value="Thioredoxin_ResA/DsbE_sf"/>
</dbReference>
<accession>A0ABR7VEG6</accession>
<evidence type="ECO:0000313" key="2">
    <source>
        <dbReference type="EMBL" id="MBD0852050.1"/>
    </source>
</evidence>
<dbReference type="InterPro" id="IPR013766">
    <property type="entry name" value="Thioredoxin_domain"/>
</dbReference>
<dbReference type="RefSeq" id="WP_188315159.1">
    <property type="nucleotide sequence ID" value="NZ_JABTCG010000005.1"/>
</dbReference>
<name>A0ABR7VEG6_9FLAO</name>
<dbReference type="PANTHER" id="PTHR42852">
    <property type="entry name" value="THIOL:DISULFIDE INTERCHANGE PROTEIN DSBE"/>
    <property type="match status" value="1"/>
</dbReference>
<dbReference type="InterPro" id="IPR000866">
    <property type="entry name" value="AhpC/TSA"/>
</dbReference>
<dbReference type="SUPFAM" id="SSF52833">
    <property type="entry name" value="Thioredoxin-like"/>
    <property type="match status" value="1"/>
</dbReference>
<keyword evidence="3" id="KW-1185">Reference proteome</keyword>
<dbReference type="CDD" id="cd02966">
    <property type="entry name" value="TlpA_like_family"/>
    <property type="match status" value="1"/>
</dbReference>
<reference evidence="2 3" key="1">
    <citation type="submission" date="2020-05" db="EMBL/GenBank/DDBJ databases">
        <title>The draft genome sequence of Maribacter arenosus CAU 1321.</title>
        <authorList>
            <person name="Mu L."/>
        </authorList>
    </citation>
    <scope>NUCLEOTIDE SEQUENCE [LARGE SCALE GENOMIC DNA]</scope>
    <source>
        <strain evidence="2 3">CAU 1321</strain>
    </source>
</reference>
<dbReference type="EMBL" id="JABTCG010000005">
    <property type="protein sequence ID" value="MBD0852050.1"/>
    <property type="molecule type" value="Genomic_DNA"/>
</dbReference>
<dbReference type="Pfam" id="PF00578">
    <property type="entry name" value="AhpC-TSA"/>
    <property type="match status" value="1"/>
</dbReference>
<feature type="domain" description="Thioredoxin" evidence="1">
    <location>
        <begin position="19"/>
        <end position="168"/>
    </location>
</feature>
<dbReference type="PROSITE" id="PS51257">
    <property type="entry name" value="PROKAR_LIPOPROTEIN"/>
    <property type="match status" value="1"/>
</dbReference>
<dbReference type="Gene3D" id="3.40.30.10">
    <property type="entry name" value="Glutaredoxin"/>
    <property type="match status" value="1"/>
</dbReference>
<evidence type="ECO:0000313" key="3">
    <source>
        <dbReference type="Proteomes" id="UP000598350"/>
    </source>
</evidence>
<dbReference type="PROSITE" id="PS51352">
    <property type="entry name" value="THIOREDOXIN_2"/>
    <property type="match status" value="1"/>
</dbReference>
<proteinExistence type="predicted"/>
<comment type="caution">
    <text evidence="2">The sequence shown here is derived from an EMBL/GenBank/DDBJ whole genome shotgun (WGS) entry which is preliminary data.</text>
</comment>
<organism evidence="2 3">
    <name type="scientific">Maribacter arenosus</name>
    <dbReference type="NCBI Taxonomy" id="1854708"/>
    <lineage>
        <taxon>Bacteria</taxon>
        <taxon>Pseudomonadati</taxon>
        <taxon>Bacteroidota</taxon>
        <taxon>Flavobacteriia</taxon>
        <taxon>Flavobacteriales</taxon>
        <taxon>Flavobacteriaceae</taxon>
        <taxon>Maribacter</taxon>
    </lineage>
</organism>
<dbReference type="PANTHER" id="PTHR42852:SF17">
    <property type="entry name" value="THIOREDOXIN-LIKE PROTEIN HI_1115"/>
    <property type="match status" value="1"/>
</dbReference>
<evidence type="ECO:0000259" key="1">
    <source>
        <dbReference type="PROSITE" id="PS51352"/>
    </source>
</evidence>
<protein>
    <submittedName>
        <fullName evidence="2">Redoxin domain-containing protein</fullName>
    </submittedName>
</protein>
<gene>
    <name evidence="2" type="ORF">HPE63_15315</name>
</gene>
<dbReference type="Proteomes" id="UP000598350">
    <property type="component" value="Unassembled WGS sequence"/>
</dbReference>